<feature type="transmembrane region" description="Helical" evidence="1">
    <location>
        <begin position="28"/>
        <end position="50"/>
    </location>
</feature>
<reference evidence="2" key="1">
    <citation type="submission" date="2020-06" db="EMBL/GenBank/DDBJ databases">
        <title>Genomes of multiple members of Pneumocystis genus reveal paths to human pathogen Pneumocystis jirovecii.</title>
        <authorList>
            <person name="Cisse O.H."/>
            <person name="Ma L."/>
            <person name="Dekker J."/>
            <person name="Khil P."/>
            <person name="Jo J."/>
            <person name="Brenchley J."/>
            <person name="Blair R."/>
            <person name="Pahar B."/>
            <person name="Chabe M."/>
            <person name="Van Rompay K.A."/>
            <person name="Keesler R."/>
            <person name="Sukura A."/>
            <person name="Hirsch V."/>
            <person name="Kutty G."/>
            <person name="Liu Y."/>
            <person name="Peng L."/>
            <person name="Chen J."/>
            <person name="Song J."/>
            <person name="Weissenbacher-Lang C."/>
            <person name="Xu J."/>
            <person name="Upham N.S."/>
            <person name="Stajich J.E."/>
            <person name="Cuomo C.A."/>
            <person name="Cushion M.T."/>
            <person name="Kovacs J.A."/>
        </authorList>
    </citation>
    <scope>NUCLEOTIDE SEQUENCE</scope>
    <source>
        <strain evidence="2">2A</strain>
    </source>
</reference>
<name>A0A899G403_9ASCO</name>
<dbReference type="AlphaFoldDB" id="A0A899G403"/>
<protein>
    <submittedName>
        <fullName evidence="2">Uncharacterized protein</fullName>
    </submittedName>
</protein>
<dbReference type="OrthoDB" id="10567286at2759"/>
<dbReference type="Proteomes" id="UP000663699">
    <property type="component" value="Chromosome 15"/>
</dbReference>
<evidence type="ECO:0000313" key="2">
    <source>
        <dbReference type="EMBL" id="QSL66862.1"/>
    </source>
</evidence>
<organism evidence="2 3">
    <name type="scientific">Pneumocystis wakefieldiae</name>
    <dbReference type="NCBI Taxonomy" id="38082"/>
    <lineage>
        <taxon>Eukaryota</taxon>
        <taxon>Fungi</taxon>
        <taxon>Dikarya</taxon>
        <taxon>Ascomycota</taxon>
        <taxon>Taphrinomycotina</taxon>
        <taxon>Pneumocystomycetes</taxon>
        <taxon>Pneumocystaceae</taxon>
        <taxon>Pneumocystis</taxon>
    </lineage>
</organism>
<proteinExistence type="predicted"/>
<accession>A0A899G403</accession>
<keyword evidence="1" id="KW-0472">Membrane</keyword>
<sequence>MRVVCALYAVLHQNLYIMLKRKMVEWEISILWVKRLVPFYGIACFIVSVLDIIRSLAFNTLSILEFFAGIDILDFKRSKYELFKLDELHKNYDQYLKYFLEPELDSWPLAYETSLLIQSSFQDMLEFEENMM</sequence>
<evidence type="ECO:0000256" key="1">
    <source>
        <dbReference type="SAM" id="Phobius"/>
    </source>
</evidence>
<dbReference type="EMBL" id="CP054546">
    <property type="protein sequence ID" value="QSL66862.1"/>
    <property type="molecule type" value="Genomic_DNA"/>
</dbReference>
<keyword evidence="3" id="KW-1185">Reference proteome</keyword>
<keyword evidence="1" id="KW-1133">Transmembrane helix</keyword>
<keyword evidence="1" id="KW-0812">Transmembrane</keyword>
<evidence type="ECO:0000313" key="3">
    <source>
        <dbReference type="Proteomes" id="UP000663699"/>
    </source>
</evidence>
<gene>
    <name evidence="2" type="ORF">MERGE_001249</name>
</gene>